<feature type="chain" id="PRO_5046662324" evidence="3">
    <location>
        <begin position="20"/>
        <end position="1342"/>
    </location>
</feature>
<name>A0ABR8LSX3_9FLAO</name>
<dbReference type="InterPro" id="IPR015943">
    <property type="entry name" value="WD40/YVTN_repeat-like_dom_sf"/>
</dbReference>
<dbReference type="CDD" id="cd04818">
    <property type="entry name" value="PA_subtilisin_1"/>
    <property type="match status" value="1"/>
</dbReference>
<organism evidence="6 7">
    <name type="scientific">Olleya marilimosa</name>
    <dbReference type="NCBI Taxonomy" id="272164"/>
    <lineage>
        <taxon>Bacteria</taxon>
        <taxon>Pseudomonadati</taxon>
        <taxon>Bacteroidota</taxon>
        <taxon>Flavobacteriia</taxon>
        <taxon>Flavobacteriales</taxon>
        <taxon>Flavobacteriaceae</taxon>
    </lineage>
</organism>
<reference evidence="6 7" key="1">
    <citation type="submission" date="2020-09" db="EMBL/GenBank/DDBJ databases">
        <title>Bacillus nautilus sp. nov., Chryseoglobus crepusculi sp. nov, and Psychrobacter noctis sp. nov., isolated from deep-sea sponges from the equatorial Atlantic.</title>
        <authorList>
            <person name="Stennett H.L."/>
            <person name="Williams S.E."/>
        </authorList>
    </citation>
    <scope>NUCLEOTIDE SEQUENCE [LARGE SCALE GENOMIC DNA]</scope>
    <source>
        <strain evidence="6 7">28M-24</strain>
    </source>
</reference>
<dbReference type="InterPro" id="IPR017897">
    <property type="entry name" value="Thrombospondin_3_rpt"/>
</dbReference>
<keyword evidence="1 3" id="KW-0732">Signal</keyword>
<dbReference type="Pfam" id="PF02412">
    <property type="entry name" value="TSP_3"/>
    <property type="match status" value="3"/>
</dbReference>
<dbReference type="Pfam" id="PF02225">
    <property type="entry name" value="PA"/>
    <property type="match status" value="1"/>
</dbReference>
<dbReference type="InterPro" id="IPR026444">
    <property type="entry name" value="Secre_tail"/>
</dbReference>
<dbReference type="SUPFAM" id="SSF103647">
    <property type="entry name" value="TSP type-3 repeat"/>
    <property type="match status" value="1"/>
</dbReference>
<dbReference type="SUPFAM" id="SSF50939">
    <property type="entry name" value="Sialidases"/>
    <property type="match status" value="1"/>
</dbReference>
<dbReference type="SUPFAM" id="SSF52025">
    <property type="entry name" value="PA domain"/>
    <property type="match status" value="1"/>
</dbReference>
<keyword evidence="7" id="KW-1185">Reference proteome</keyword>
<evidence type="ECO:0000259" key="4">
    <source>
        <dbReference type="Pfam" id="PF02225"/>
    </source>
</evidence>
<dbReference type="Pfam" id="PF18962">
    <property type="entry name" value="Por_Secre_tail"/>
    <property type="match status" value="1"/>
</dbReference>
<dbReference type="PROSITE" id="PS51234">
    <property type="entry name" value="TSP3"/>
    <property type="match status" value="2"/>
</dbReference>
<dbReference type="Gene3D" id="4.10.1080.10">
    <property type="entry name" value="TSP type-3 repeat"/>
    <property type="match status" value="1"/>
</dbReference>
<dbReference type="InterPro" id="IPR003137">
    <property type="entry name" value="PA_domain"/>
</dbReference>
<sequence length="1342" mass="143475">MKKKIIILTSCVLVCLAFFTLTKVKNSEVSEMANAKEIHKKHLENSPFKEVLKLTKPERKAAGLTPNKYYEQEWELTMDPILGRPTTEKLRLIREAQQAKRQAFLASGRVPGDAIDNSWIERGPNNVGGRTRAIMFDPNDTTNETLFAGGVSGGLWKNTNISDANSSWIRVDIPENLAVSCITYDPNNTNIFYLGTGESYVGGDVNGDGVWKSEDAGMTWSKVLGGISGPTTTQTIINNITVNAPSSIAGDYISNPTSIFGGSIDTVITAEFILADGTVPFTGTNGQTSNNPNEGCGPSTIDMTGKIALIRRGVCTFIEKVKSAQDAGAIGAIIMNNVDDALINMSGDDDSIVIPAVMISQADGNLIEAAINAGTVTGSLNPQIGVLNGTLVPGIQFVNDIKVRDNNGVSEVYVAAGDSFYGAANTATFLTGPEFGLYKSIDNGTNWNEVNLPTTTLGNKFCPNDIEIGADNKIWLSTTNSTVFGDGGGNILNSTDGVTFTVKRTVPDAIRTQIAVSSSNADVVYVLAQGSNAAAPVLMEKTVDAFTNNLTMILPNDADTGIPANDFTRGQAFYDLMLEVDPNNDQTIFAGGIDLFKSNNAGANWSQISKWSNNNNLASLNISLVHADQHAMTFANGSSTVVAFGNDGGVYYSANAGSNTTSRNKDFNTSQFYTVGVAPTTAFTGDYFAGGLQDNGTQLFENANPNQTDATIEAYGGDGAFTFFDQDGTDQYFVRNYVYNSGINVYNFATSSNITINNETASNGAFINPQALDSNLDILYSNYSSGGNSIIRRYSGIKSQSTLQAVSLTDPLLTSTPTAFTVSPHTTTSSKVLVGTILGDVFLIENANLASPTFTQLDPSNVIFGSVSDLEFGATENEIFLTVHNYGVQSIWYSNDGGLVWQAKEGDLPDMPVKAILQNPLSPDEVIIGTELGVWFTNNFSDANPNWNQAFNGMSNVKVTDLDLRDDNMVFASTYGRGIFSGEFKIDANGDEDGDGVLNGVDNCVNTANADQADADGNGIGDACQDTDGDGILDINDNCPLNANPGQEDADGNGVGDACQDTDGDTIFDDVDNCITIPNADQQDTNGNGIGDVCDTSYTNADNIALQIISETCDGQDNGKVIVTVNETYVDYVTTLVGNGLNLSQSFTNNTYTFEDLPVGSYTVCVAVDDIAIDYQQCFEINIEEAGVIELQIANSNNLNSDTTNVEVSRGTAPYTVLFNQEVIMITSDTNFDLDLVGNGELEIKTSKACEGTFRKTIQNAISLKASPNPVIDNLKITIPSSDTKSTIGIQIYDVTGKLVLNNNYQKTSASYIQVPFANLNSGIYFIKVDLDTPEVLKIIKK</sequence>
<dbReference type="Gene3D" id="3.50.30.30">
    <property type="match status" value="1"/>
</dbReference>
<dbReference type="NCBIfam" id="TIGR04183">
    <property type="entry name" value="Por_Secre_tail"/>
    <property type="match status" value="1"/>
</dbReference>
<dbReference type="InterPro" id="IPR046450">
    <property type="entry name" value="PA_dom_sf"/>
</dbReference>
<evidence type="ECO:0000256" key="3">
    <source>
        <dbReference type="SAM" id="SignalP"/>
    </source>
</evidence>
<dbReference type="InterPro" id="IPR003367">
    <property type="entry name" value="Thrombospondin_3-like_rpt"/>
</dbReference>
<dbReference type="PANTHER" id="PTHR10199">
    <property type="entry name" value="THROMBOSPONDIN"/>
    <property type="match status" value="1"/>
</dbReference>
<dbReference type="Gene3D" id="2.130.10.10">
    <property type="entry name" value="YVTN repeat-like/Quinoprotein amine dehydrogenase"/>
    <property type="match status" value="3"/>
</dbReference>
<evidence type="ECO:0000256" key="1">
    <source>
        <dbReference type="ARBA" id="ARBA00022729"/>
    </source>
</evidence>
<dbReference type="InterPro" id="IPR028974">
    <property type="entry name" value="TSP_type-3_rpt"/>
</dbReference>
<comment type="caution">
    <text evidence="6">The sequence shown here is derived from an EMBL/GenBank/DDBJ whole genome shotgun (WGS) entry which is preliminary data.</text>
</comment>
<evidence type="ECO:0000313" key="7">
    <source>
        <dbReference type="Proteomes" id="UP000627521"/>
    </source>
</evidence>
<protein>
    <submittedName>
        <fullName evidence="6">Thrombospondin type 3 repeat-containing protein</fullName>
    </submittedName>
</protein>
<feature type="domain" description="PA" evidence="4">
    <location>
        <begin position="292"/>
        <end position="366"/>
    </location>
</feature>
<evidence type="ECO:0000259" key="5">
    <source>
        <dbReference type="Pfam" id="PF18962"/>
    </source>
</evidence>
<feature type="signal peptide" evidence="3">
    <location>
        <begin position="1"/>
        <end position="19"/>
    </location>
</feature>
<accession>A0ABR8LSX3</accession>
<dbReference type="RefSeq" id="WP_191099278.1">
    <property type="nucleotide sequence ID" value="NZ_JACXXF010000002.1"/>
</dbReference>
<evidence type="ECO:0000313" key="6">
    <source>
        <dbReference type="EMBL" id="MBD3862796.1"/>
    </source>
</evidence>
<feature type="domain" description="Secretion system C-terminal sorting" evidence="5">
    <location>
        <begin position="1268"/>
        <end position="1336"/>
    </location>
</feature>
<keyword evidence="2" id="KW-0106">Calcium</keyword>
<dbReference type="Proteomes" id="UP000627521">
    <property type="component" value="Unassembled WGS sequence"/>
</dbReference>
<dbReference type="InterPro" id="IPR036278">
    <property type="entry name" value="Sialidase_sf"/>
</dbReference>
<proteinExistence type="predicted"/>
<gene>
    <name evidence="6" type="ORF">IEG06_04985</name>
</gene>
<dbReference type="EMBL" id="JACXXH010000002">
    <property type="protein sequence ID" value="MBD3862796.1"/>
    <property type="molecule type" value="Genomic_DNA"/>
</dbReference>
<dbReference type="SUPFAM" id="SSF110296">
    <property type="entry name" value="Oligoxyloglucan reducing end-specific cellobiohydrolase"/>
    <property type="match status" value="1"/>
</dbReference>
<evidence type="ECO:0000256" key="2">
    <source>
        <dbReference type="ARBA" id="ARBA00022837"/>
    </source>
</evidence>